<dbReference type="SMART" id="SM00339">
    <property type="entry name" value="FH"/>
    <property type="match status" value="1"/>
</dbReference>
<dbReference type="EMBL" id="LWDP01000034">
    <property type="protein sequence ID" value="ORD94042.1"/>
    <property type="molecule type" value="Genomic_DNA"/>
</dbReference>
<dbReference type="GO" id="GO:0000981">
    <property type="term" value="F:DNA-binding transcription factor activity, RNA polymerase II-specific"/>
    <property type="evidence" value="ECO:0007669"/>
    <property type="project" value="TreeGrafter"/>
</dbReference>
<evidence type="ECO:0000313" key="8">
    <source>
        <dbReference type="EMBL" id="ORD94042.1"/>
    </source>
</evidence>
<dbReference type="PROSITE" id="PS50039">
    <property type="entry name" value="FORK_HEAD_3"/>
    <property type="match status" value="1"/>
</dbReference>
<comment type="subcellular location">
    <subcellularLocation>
        <location evidence="1 6">Nucleus</location>
    </subcellularLocation>
</comment>
<evidence type="ECO:0000256" key="6">
    <source>
        <dbReference type="PROSITE-ProRule" id="PRU00089"/>
    </source>
</evidence>
<sequence>MFFDCEHVNEPENKKNSIRNEQFDEIFKIPSVDNYMELCQILMDKEERKEYVNPVFDTFMTPYEPITQPQYSTGYYTPGEPSHYRGQTEETDKPDDSYAYMILRALNSSENNMMTLNEIYTWIEEEYPYFKRANAIWKNSIRHNLSLNAAFKKNPRQSNQRGKGGFWSIVEDKEIVRKINRKRRITRSYTHHNLKNDCYDEANNTF</sequence>
<dbReference type="Gene3D" id="1.10.10.10">
    <property type="entry name" value="Winged helix-like DNA-binding domain superfamily/Winged helix DNA-binding domain"/>
    <property type="match status" value="1"/>
</dbReference>
<evidence type="ECO:0000256" key="5">
    <source>
        <dbReference type="ARBA" id="ARBA00023242"/>
    </source>
</evidence>
<dbReference type="PROSITE" id="PS00658">
    <property type="entry name" value="FORK_HEAD_2"/>
    <property type="match status" value="1"/>
</dbReference>
<proteinExistence type="predicted"/>
<feature type="DNA-binding region" description="Fork-head" evidence="6">
    <location>
        <begin position="93"/>
        <end position="186"/>
    </location>
</feature>
<dbReference type="PRINTS" id="PR00053">
    <property type="entry name" value="FORKHEAD"/>
</dbReference>
<keyword evidence="3 6" id="KW-0238">DNA-binding</keyword>
<comment type="caution">
    <text evidence="8">The sequence shown here is derived from an EMBL/GenBank/DDBJ whole genome shotgun (WGS) entry which is preliminary data.</text>
</comment>
<keyword evidence="2" id="KW-0805">Transcription regulation</keyword>
<dbReference type="SUPFAM" id="SSF46785">
    <property type="entry name" value="Winged helix' DNA-binding domain"/>
    <property type="match status" value="1"/>
</dbReference>
<evidence type="ECO:0000256" key="2">
    <source>
        <dbReference type="ARBA" id="ARBA00023015"/>
    </source>
</evidence>
<protein>
    <submittedName>
        <fullName evidence="8">FKH2</fullName>
    </submittedName>
</protein>
<dbReference type="PANTHER" id="PTHR45881">
    <property type="entry name" value="CHECKPOINT SUPPRESSOR 1-LIKE, ISOFORM A-RELATED"/>
    <property type="match status" value="1"/>
</dbReference>
<keyword evidence="9" id="KW-1185">Reference proteome</keyword>
<dbReference type="InterPro" id="IPR001766">
    <property type="entry name" value="Fork_head_dom"/>
</dbReference>
<dbReference type="InterPro" id="IPR036390">
    <property type="entry name" value="WH_DNA-bd_sf"/>
</dbReference>
<dbReference type="GO" id="GO:0000978">
    <property type="term" value="F:RNA polymerase II cis-regulatory region sequence-specific DNA binding"/>
    <property type="evidence" value="ECO:0007669"/>
    <property type="project" value="TreeGrafter"/>
</dbReference>
<dbReference type="Proteomes" id="UP000192639">
    <property type="component" value="Unassembled WGS sequence"/>
</dbReference>
<evidence type="ECO:0000259" key="7">
    <source>
        <dbReference type="PROSITE" id="PS50039"/>
    </source>
</evidence>
<gene>
    <name evidence="8" type="primary">FKH2</name>
    <name evidence="8" type="ORF">ECANGB1_1219</name>
</gene>
<name>A0A1Y1S7Q3_9MICR</name>
<keyword evidence="4" id="KW-0804">Transcription</keyword>
<evidence type="ECO:0000256" key="1">
    <source>
        <dbReference type="ARBA" id="ARBA00004123"/>
    </source>
</evidence>
<dbReference type="InterPro" id="IPR036388">
    <property type="entry name" value="WH-like_DNA-bd_sf"/>
</dbReference>
<evidence type="ECO:0000313" key="9">
    <source>
        <dbReference type="Proteomes" id="UP000192639"/>
    </source>
</evidence>
<evidence type="ECO:0000256" key="3">
    <source>
        <dbReference type="ARBA" id="ARBA00023125"/>
    </source>
</evidence>
<evidence type="ECO:0000256" key="4">
    <source>
        <dbReference type="ARBA" id="ARBA00023163"/>
    </source>
</evidence>
<organism evidence="8 9">
    <name type="scientific">Enterospora canceri</name>
    <dbReference type="NCBI Taxonomy" id="1081671"/>
    <lineage>
        <taxon>Eukaryota</taxon>
        <taxon>Fungi</taxon>
        <taxon>Fungi incertae sedis</taxon>
        <taxon>Microsporidia</taxon>
        <taxon>Enterocytozoonidae</taxon>
        <taxon>Enterospora</taxon>
    </lineage>
</organism>
<dbReference type="InterPro" id="IPR030456">
    <property type="entry name" value="TF_fork_head_CS_2"/>
</dbReference>
<dbReference type="OrthoDB" id="5954824at2759"/>
<accession>A0A1Y1S7Q3</accession>
<dbReference type="CDD" id="cd00059">
    <property type="entry name" value="FH_FOX"/>
    <property type="match status" value="1"/>
</dbReference>
<feature type="domain" description="Fork-head" evidence="7">
    <location>
        <begin position="93"/>
        <end position="186"/>
    </location>
</feature>
<dbReference type="VEuPathDB" id="MicrosporidiaDB:ECANGB1_1219"/>
<dbReference type="GO" id="GO:0005634">
    <property type="term" value="C:nucleus"/>
    <property type="evidence" value="ECO:0007669"/>
    <property type="project" value="UniProtKB-SubCell"/>
</dbReference>
<dbReference type="AlphaFoldDB" id="A0A1Y1S7Q3"/>
<dbReference type="Pfam" id="PF00250">
    <property type="entry name" value="Forkhead"/>
    <property type="match status" value="1"/>
</dbReference>
<reference evidence="8 9" key="1">
    <citation type="journal article" date="2017" name="Environ. Microbiol.">
        <title>Decay of the glycolytic pathway and adaptation to intranuclear parasitism within Enterocytozoonidae microsporidia.</title>
        <authorList>
            <person name="Wiredu Boakye D."/>
            <person name="Jaroenlak P."/>
            <person name="Prachumwat A."/>
            <person name="Williams T.A."/>
            <person name="Bateman K.S."/>
            <person name="Itsathitphaisarn O."/>
            <person name="Sritunyalucksana K."/>
            <person name="Paszkiewicz K.H."/>
            <person name="Moore K.A."/>
            <person name="Stentiford G.D."/>
            <person name="Williams B.A."/>
        </authorList>
    </citation>
    <scope>NUCLEOTIDE SEQUENCE [LARGE SCALE GENOMIC DNA]</scope>
    <source>
        <strain evidence="8 9">GB1</strain>
    </source>
</reference>
<keyword evidence="5 6" id="KW-0539">Nucleus</keyword>
<dbReference type="PANTHER" id="PTHR45881:SF1">
    <property type="entry name" value="FORK HEAD PROTEIN HOMOLOG 2"/>
    <property type="match status" value="1"/>
</dbReference>